<reference evidence="2 3" key="1">
    <citation type="submission" date="2023-08" db="EMBL/GenBank/DDBJ databases">
        <title>Phytohabitans sansha sp. nov., isolated from marine sediment.</title>
        <authorList>
            <person name="Zhao Y."/>
            <person name="Yi K."/>
        </authorList>
    </citation>
    <scope>NUCLEOTIDE SEQUENCE [LARGE SCALE GENOMIC DNA]</scope>
    <source>
        <strain evidence="2 3">ZYX-F-186</strain>
    </source>
</reference>
<dbReference type="Proteomes" id="UP001230908">
    <property type="component" value="Unassembled WGS sequence"/>
</dbReference>
<feature type="region of interest" description="Disordered" evidence="1">
    <location>
        <begin position="1"/>
        <end position="27"/>
    </location>
</feature>
<gene>
    <name evidence="2" type="ORF">RB614_24365</name>
</gene>
<protein>
    <submittedName>
        <fullName evidence="2">Uncharacterized protein</fullName>
    </submittedName>
</protein>
<dbReference type="EMBL" id="JAVHUY010000023">
    <property type="protein sequence ID" value="MDQ7907660.1"/>
    <property type="molecule type" value="Genomic_DNA"/>
</dbReference>
<comment type="caution">
    <text evidence="2">The sequence shown here is derived from an EMBL/GenBank/DDBJ whole genome shotgun (WGS) entry which is preliminary data.</text>
</comment>
<evidence type="ECO:0000256" key="1">
    <source>
        <dbReference type="SAM" id="MobiDB-lite"/>
    </source>
</evidence>
<evidence type="ECO:0000313" key="2">
    <source>
        <dbReference type="EMBL" id="MDQ7907660.1"/>
    </source>
</evidence>
<accession>A0ABU0ZKV9</accession>
<evidence type="ECO:0000313" key="3">
    <source>
        <dbReference type="Proteomes" id="UP001230908"/>
    </source>
</evidence>
<organism evidence="2 3">
    <name type="scientific">Phytohabitans maris</name>
    <dbReference type="NCBI Taxonomy" id="3071409"/>
    <lineage>
        <taxon>Bacteria</taxon>
        <taxon>Bacillati</taxon>
        <taxon>Actinomycetota</taxon>
        <taxon>Actinomycetes</taxon>
        <taxon>Micromonosporales</taxon>
        <taxon>Micromonosporaceae</taxon>
    </lineage>
</organism>
<keyword evidence="3" id="KW-1185">Reference proteome</keyword>
<proteinExistence type="predicted"/>
<name>A0ABU0ZKV9_9ACTN</name>
<dbReference type="RefSeq" id="WP_308714937.1">
    <property type="nucleotide sequence ID" value="NZ_JAVHUY010000023.1"/>
</dbReference>
<sequence>MPADLSAQARVAASQKREGVVENPQPVKERLEPVAAVGQVLQVETSGYFASGSRGDRQGIAGSPQDVLQPVASPGIEPNVGKDQVCDLGQLILWERLEAGTGPLELRPLVRGCWQSEPLAGITESVVGICASEMFRQERQGASQSRHVRSTCHPGILADRRGIDTFRPLRLSWPRTGSPHSVDRLAARHAT</sequence>